<dbReference type="SUPFAM" id="SSF53850">
    <property type="entry name" value="Periplasmic binding protein-like II"/>
    <property type="match status" value="1"/>
</dbReference>
<evidence type="ECO:0000256" key="4">
    <source>
        <dbReference type="ARBA" id="ARBA00022692"/>
    </source>
</evidence>
<dbReference type="PANTHER" id="PTHR42643:SF24">
    <property type="entry name" value="IONOTROPIC RECEPTOR 60A"/>
    <property type="match status" value="1"/>
</dbReference>
<gene>
    <name evidence="14" type="primary">Grid1-L8</name>
    <name evidence="14" type="ORF">Hamer_G007830</name>
</gene>
<dbReference type="InterPro" id="IPR052192">
    <property type="entry name" value="Insect_Ionotropic_Sensory_Rcpt"/>
</dbReference>
<dbReference type="EMBL" id="JAHLQT010027705">
    <property type="protein sequence ID" value="KAG7162316.1"/>
    <property type="molecule type" value="Genomic_DNA"/>
</dbReference>
<sequence>MYRRCLYCDKGDAQLQPLHRGSLTAGLQRGVNLFPEQLDNFMGHTFQLVVNRYLPFVNIEMDKEPGTPLATRDSLNTRMLHVIATSLNFTYILRQPLDKKWGTPADDGNWTGIVGDLQHQKADFSLDVTLSESRSTVMDYSRVYQNDPYVILSPKPSSLPRHLSLTRPFEGEVWMSFLVCTSFMGLILWLLQKAWSWASGELGVSLVPTVFHTWGIMLLAPIPTLPTNSTG</sequence>
<comment type="caution">
    <text evidence="14">The sequence shown here is derived from an EMBL/GenBank/DDBJ whole genome shotgun (WGS) entry which is preliminary data.</text>
</comment>
<feature type="transmembrane region" description="Helical" evidence="12">
    <location>
        <begin position="203"/>
        <end position="222"/>
    </location>
</feature>
<feature type="domain" description="Ionotropic glutamate receptor L-glutamate and glycine-binding" evidence="13">
    <location>
        <begin position="68"/>
        <end position="119"/>
    </location>
</feature>
<evidence type="ECO:0000256" key="10">
    <source>
        <dbReference type="ARBA" id="ARBA00023286"/>
    </source>
</evidence>
<keyword evidence="5 12" id="KW-1133">Transmembrane helix</keyword>
<dbReference type="SMART" id="SM00918">
    <property type="entry name" value="Lig_chan-Glu_bd"/>
    <property type="match status" value="1"/>
</dbReference>
<proteinExistence type="predicted"/>
<evidence type="ECO:0000256" key="2">
    <source>
        <dbReference type="ARBA" id="ARBA00022448"/>
    </source>
</evidence>
<dbReference type="Gene3D" id="3.40.190.10">
    <property type="entry name" value="Periplasmic binding protein-like II"/>
    <property type="match status" value="1"/>
</dbReference>
<evidence type="ECO:0000256" key="6">
    <source>
        <dbReference type="ARBA" id="ARBA00023065"/>
    </source>
</evidence>
<evidence type="ECO:0000256" key="1">
    <source>
        <dbReference type="ARBA" id="ARBA00004651"/>
    </source>
</evidence>
<dbReference type="PANTHER" id="PTHR42643">
    <property type="entry name" value="IONOTROPIC RECEPTOR 20A-RELATED"/>
    <property type="match status" value="1"/>
</dbReference>
<keyword evidence="8 14" id="KW-0675">Receptor</keyword>
<keyword evidence="7 12" id="KW-0472">Membrane</keyword>
<evidence type="ECO:0000313" key="15">
    <source>
        <dbReference type="Proteomes" id="UP000747542"/>
    </source>
</evidence>
<keyword evidence="10" id="KW-1071">Ligand-gated ion channel</keyword>
<dbReference type="Proteomes" id="UP000747542">
    <property type="component" value="Unassembled WGS sequence"/>
</dbReference>
<evidence type="ECO:0000256" key="9">
    <source>
        <dbReference type="ARBA" id="ARBA00023180"/>
    </source>
</evidence>
<evidence type="ECO:0000256" key="3">
    <source>
        <dbReference type="ARBA" id="ARBA00022475"/>
    </source>
</evidence>
<evidence type="ECO:0000256" key="7">
    <source>
        <dbReference type="ARBA" id="ARBA00023136"/>
    </source>
</evidence>
<evidence type="ECO:0000256" key="11">
    <source>
        <dbReference type="ARBA" id="ARBA00023303"/>
    </source>
</evidence>
<dbReference type="GO" id="GO:0005886">
    <property type="term" value="C:plasma membrane"/>
    <property type="evidence" value="ECO:0007669"/>
    <property type="project" value="UniProtKB-SubCell"/>
</dbReference>
<feature type="transmembrane region" description="Helical" evidence="12">
    <location>
        <begin position="173"/>
        <end position="191"/>
    </location>
</feature>
<name>A0A8J5JQL8_HOMAM</name>
<keyword evidence="11" id="KW-0407">Ion channel</keyword>
<accession>A0A8J5JQL8</accession>
<dbReference type="AlphaFoldDB" id="A0A8J5JQL8"/>
<protein>
    <submittedName>
        <fullName evidence="14">Glutamate receptor ionotropic, delta-1-like 8</fullName>
    </submittedName>
</protein>
<keyword evidence="15" id="KW-1185">Reference proteome</keyword>
<dbReference type="GO" id="GO:0015276">
    <property type="term" value="F:ligand-gated monoatomic ion channel activity"/>
    <property type="evidence" value="ECO:0007669"/>
    <property type="project" value="InterPro"/>
</dbReference>
<reference evidence="14" key="1">
    <citation type="journal article" date="2021" name="Sci. Adv.">
        <title>The American lobster genome reveals insights on longevity, neural, and immune adaptations.</title>
        <authorList>
            <person name="Polinski J.M."/>
            <person name="Zimin A.V."/>
            <person name="Clark K.F."/>
            <person name="Kohn A.B."/>
            <person name="Sadowski N."/>
            <person name="Timp W."/>
            <person name="Ptitsyn A."/>
            <person name="Khanna P."/>
            <person name="Romanova D.Y."/>
            <person name="Williams P."/>
            <person name="Greenwood S.J."/>
            <person name="Moroz L.L."/>
            <person name="Walt D.R."/>
            <person name="Bodnar A.G."/>
        </authorList>
    </citation>
    <scope>NUCLEOTIDE SEQUENCE</scope>
    <source>
        <strain evidence="14">GMGI-L3</strain>
    </source>
</reference>
<evidence type="ECO:0000256" key="5">
    <source>
        <dbReference type="ARBA" id="ARBA00022989"/>
    </source>
</evidence>
<keyword evidence="9" id="KW-0325">Glycoprotein</keyword>
<comment type="subcellular location">
    <subcellularLocation>
        <location evidence="1">Cell membrane</location>
        <topology evidence="1">Multi-pass membrane protein</topology>
    </subcellularLocation>
</comment>
<organism evidence="14 15">
    <name type="scientific">Homarus americanus</name>
    <name type="common">American lobster</name>
    <dbReference type="NCBI Taxonomy" id="6706"/>
    <lineage>
        <taxon>Eukaryota</taxon>
        <taxon>Metazoa</taxon>
        <taxon>Ecdysozoa</taxon>
        <taxon>Arthropoda</taxon>
        <taxon>Crustacea</taxon>
        <taxon>Multicrustacea</taxon>
        <taxon>Malacostraca</taxon>
        <taxon>Eumalacostraca</taxon>
        <taxon>Eucarida</taxon>
        <taxon>Decapoda</taxon>
        <taxon>Pleocyemata</taxon>
        <taxon>Astacidea</taxon>
        <taxon>Nephropoidea</taxon>
        <taxon>Nephropidae</taxon>
        <taxon>Homarus</taxon>
    </lineage>
</organism>
<keyword evidence="2" id="KW-0813">Transport</keyword>
<keyword evidence="4 12" id="KW-0812">Transmembrane</keyword>
<evidence type="ECO:0000259" key="13">
    <source>
        <dbReference type="SMART" id="SM00918"/>
    </source>
</evidence>
<keyword evidence="6" id="KW-0406">Ion transport</keyword>
<keyword evidence="3" id="KW-1003">Cell membrane</keyword>
<evidence type="ECO:0000256" key="12">
    <source>
        <dbReference type="SAM" id="Phobius"/>
    </source>
</evidence>
<evidence type="ECO:0000256" key="8">
    <source>
        <dbReference type="ARBA" id="ARBA00023170"/>
    </source>
</evidence>
<feature type="non-terminal residue" evidence="14">
    <location>
        <position position="231"/>
    </location>
</feature>
<evidence type="ECO:0000313" key="14">
    <source>
        <dbReference type="EMBL" id="KAG7162316.1"/>
    </source>
</evidence>
<dbReference type="InterPro" id="IPR019594">
    <property type="entry name" value="Glu/Gly-bd"/>
</dbReference>
<dbReference type="Pfam" id="PF10613">
    <property type="entry name" value="Lig_chan-Glu_bd"/>
    <property type="match status" value="1"/>
</dbReference>